<organism evidence="2 3">
    <name type="scientific">Umboniibacter marinipuniceus</name>
    <dbReference type="NCBI Taxonomy" id="569599"/>
    <lineage>
        <taxon>Bacteria</taxon>
        <taxon>Pseudomonadati</taxon>
        <taxon>Pseudomonadota</taxon>
        <taxon>Gammaproteobacteria</taxon>
        <taxon>Cellvibrionales</taxon>
        <taxon>Cellvibrionaceae</taxon>
        <taxon>Umboniibacter</taxon>
    </lineage>
</organism>
<feature type="domain" description="CheW-like" evidence="1">
    <location>
        <begin position="34"/>
        <end position="172"/>
    </location>
</feature>
<keyword evidence="3" id="KW-1185">Reference proteome</keyword>
<dbReference type="EMBL" id="REFJ01000001">
    <property type="protein sequence ID" value="RMA82228.1"/>
    <property type="molecule type" value="Genomic_DNA"/>
</dbReference>
<evidence type="ECO:0000313" key="2">
    <source>
        <dbReference type="EMBL" id="RMA82228.1"/>
    </source>
</evidence>
<name>A0A3M0AHJ1_9GAMM</name>
<evidence type="ECO:0000259" key="1">
    <source>
        <dbReference type="PROSITE" id="PS50851"/>
    </source>
</evidence>
<dbReference type="OrthoDB" id="5298045at2"/>
<dbReference type="InterPro" id="IPR002545">
    <property type="entry name" value="CheW-lke_dom"/>
</dbReference>
<accession>A0A3M0AHJ1</accession>
<dbReference type="Proteomes" id="UP000267187">
    <property type="component" value="Unassembled WGS sequence"/>
</dbReference>
<evidence type="ECO:0000313" key="3">
    <source>
        <dbReference type="Proteomes" id="UP000267187"/>
    </source>
</evidence>
<comment type="caution">
    <text evidence="2">The sequence shown here is derived from an EMBL/GenBank/DDBJ whole genome shotgun (WGS) entry which is preliminary data.</text>
</comment>
<protein>
    <submittedName>
        <fullName evidence="2">Twitching motility protein PilI</fullName>
    </submittedName>
</protein>
<dbReference type="Pfam" id="PF01584">
    <property type="entry name" value="CheW"/>
    <property type="match status" value="1"/>
</dbReference>
<dbReference type="PANTHER" id="PTHR22617:SF43">
    <property type="entry name" value="PROTEIN PILI"/>
    <property type="match status" value="1"/>
</dbReference>
<dbReference type="Gene3D" id="2.30.30.40">
    <property type="entry name" value="SH3 Domains"/>
    <property type="match status" value="1"/>
</dbReference>
<dbReference type="GO" id="GO:0005829">
    <property type="term" value="C:cytosol"/>
    <property type="evidence" value="ECO:0007669"/>
    <property type="project" value="TreeGrafter"/>
</dbReference>
<dbReference type="Gene3D" id="2.40.50.180">
    <property type="entry name" value="CheA-289, Domain 4"/>
    <property type="match status" value="1"/>
</dbReference>
<dbReference type="RefSeq" id="WP_121875573.1">
    <property type="nucleotide sequence ID" value="NZ_REFJ01000001.1"/>
</dbReference>
<reference evidence="2 3" key="1">
    <citation type="submission" date="2018-10" db="EMBL/GenBank/DDBJ databases">
        <title>Genomic Encyclopedia of Type Strains, Phase IV (KMG-IV): sequencing the most valuable type-strain genomes for metagenomic binning, comparative biology and taxonomic classification.</title>
        <authorList>
            <person name="Goeker M."/>
        </authorList>
    </citation>
    <scope>NUCLEOTIDE SEQUENCE [LARGE SCALE GENOMIC DNA]</scope>
    <source>
        <strain evidence="2 3">DSM 25080</strain>
    </source>
</reference>
<dbReference type="GO" id="GO:0007165">
    <property type="term" value="P:signal transduction"/>
    <property type="evidence" value="ECO:0007669"/>
    <property type="project" value="InterPro"/>
</dbReference>
<dbReference type="SMART" id="SM00260">
    <property type="entry name" value="CheW"/>
    <property type="match status" value="1"/>
</dbReference>
<sequence>MSTDTIAFDNLLAVAQHSLRHAAGLPAQIERRTYWSGVGFELMGERVVVALDDVVETLELPTLTRLPGVQPWVRGVANVRGRLLPITDIAKLLGGERRKGAKNRVLVVEQGELFAGLLVDDVFGIQHFPEDEILGEACENEHLKPYVIGAYAAKDNVWSVCSMREILSKSNFMSADQRSMLTINNNEPS</sequence>
<dbReference type="PROSITE" id="PS50851">
    <property type="entry name" value="CHEW"/>
    <property type="match status" value="1"/>
</dbReference>
<proteinExistence type="predicted"/>
<dbReference type="AlphaFoldDB" id="A0A3M0AHJ1"/>
<dbReference type="PANTHER" id="PTHR22617">
    <property type="entry name" value="CHEMOTAXIS SENSOR HISTIDINE KINASE-RELATED"/>
    <property type="match status" value="1"/>
</dbReference>
<dbReference type="SUPFAM" id="SSF50341">
    <property type="entry name" value="CheW-like"/>
    <property type="match status" value="1"/>
</dbReference>
<gene>
    <name evidence="2" type="ORF">DFR27_0176</name>
</gene>
<dbReference type="InterPro" id="IPR036061">
    <property type="entry name" value="CheW-like_dom_sf"/>
</dbReference>
<dbReference type="InterPro" id="IPR039315">
    <property type="entry name" value="CheW"/>
</dbReference>
<dbReference type="GO" id="GO:0006935">
    <property type="term" value="P:chemotaxis"/>
    <property type="evidence" value="ECO:0007669"/>
    <property type="project" value="InterPro"/>
</dbReference>